<feature type="binding site" evidence="8">
    <location>
        <position position="385"/>
    </location>
    <ligand>
        <name>phosphoenolpyruvate</name>
        <dbReference type="ChEBI" id="CHEBI:58702"/>
    </ligand>
</feature>
<dbReference type="InterPro" id="IPR023193">
    <property type="entry name" value="EPSP_synthase_CS"/>
</dbReference>
<comment type="function">
    <text evidence="8">Catalyzes the transfer of the enolpyruvyl moiety of phosphoenolpyruvate (PEP) to the 5-hydroxyl of shikimate-3-phosphate (S3P) to produce enolpyruvyl shikimate-3-phosphate and inorganic phosphate.</text>
</comment>
<dbReference type="GO" id="GO:0009423">
    <property type="term" value="P:chorismate biosynthetic process"/>
    <property type="evidence" value="ECO:0007669"/>
    <property type="project" value="UniProtKB-UniRule"/>
</dbReference>
<evidence type="ECO:0000259" key="9">
    <source>
        <dbReference type="Pfam" id="PF00275"/>
    </source>
</evidence>
<feature type="binding site" evidence="8">
    <location>
        <position position="27"/>
    </location>
    <ligand>
        <name>phosphoenolpyruvate</name>
        <dbReference type="ChEBI" id="CHEBI:58702"/>
    </ligand>
</feature>
<dbReference type="CDD" id="cd01556">
    <property type="entry name" value="EPSP_synthase"/>
    <property type="match status" value="1"/>
</dbReference>
<dbReference type="PROSITE" id="PS00104">
    <property type="entry name" value="EPSP_SYNTHASE_1"/>
    <property type="match status" value="1"/>
</dbReference>
<name>A0A7W8QSN9_9ACTN</name>
<feature type="binding site" evidence="8">
    <location>
        <position position="123"/>
    </location>
    <ligand>
        <name>phosphoenolpyruvate</name>
        <dbReference type="ChEBI" id="CHEBI:58702"/>
    </ligand>
</feature>
<keyword evidence="5 8" id="KW-0808">Transferase</keyword>
<dbReference type="Proteomes" id="UP000572635">
    <property type="component" value="Unassembled WGS sequence"/>
</dbReference>
<accession>A0A7W8QSN9</accession>
<keyword evidence="4 8" id="KW-0028">Amino-acid biosynthesis</keyword>
<dbReference type="UniPathway" id="UPA00053">
    <property type="reaction ID" value="UER00089"/>
</dbReference>
<sequence length="424" mass="44014">MPADAPNWPAPTASKAVDATVELPGSKSMTNRALVLAALSETPTAVRRPLRSRDTDLMAAALRSLGARITEDGADWAVSPAPLRGPARLDVGNAGTVMRFVPPLAALADGEVHFDGDPRARERPVGPLLEALRALGAGIDDGGRGALPLTVRGTGALRGGRVVLDASGSSQFVSALLLAGARFTEGVEVRHEGPPVPSQPHLDMTVQMLREAGVAVDDSEQDVWRVAPGPVKTSEIAVEPDLSNAAPFLAAALIAGGRVTVADWPRRTTQPGDALRGLFARMGGEVSFGDAGLTLRGTGAVHGITADLREVGELTPTIAAVAALADSPSRLTGIAHLRRHETDRIAALAREINRLGGDAEELPDGLVIRPRPLHGGVFRSYEDHRMATSGAVIGLAVPGVEVEDIATTGKTLPDFPALWSGVVA</sequence>
<evidence type="ECO:0000313" key="10">
    <source>
        <dbReference type="EMBL" id="MBB5434841.1"/>
    </source>
</evidence>
<evidence type="ECO:0000256" key="1">
    <source>
        <dbReference type="ARBA" id="ARBA00004811"/>
    </source>
</evidence>
<dbReference type="RefSeq" id="WP_184395881.1">
    <property type="nucleotide sequence ID" value="NZ_BAAAJD010000003.1"/>
</dbReference>
<comment type="caution">
    <text evidence="10">The sequence shown here is derived from an EMBL/GenBank/DDBJ whole genome shotgun (WGS) entry which is preliminary data.</text>
</comment>
<dbReference type="InterPro" id="IPR013792">
    <property type="entry name" value="RNA3'P_cycl/enolpyr_Trfase_a/b"/>
</dbReference>
<dbReference type="InterPro" id="IPR001986">
    <property type="entry name" value="Enolpyruvate_Tfrase_dom"/>
</dbReference>
<proteinExistence type="inferred from homology"/>
<feature type="binding site" evidence="8">
    <location>
        <position position="170"/>
    </location>
    <ligand>
        <name>3-phosphoshikimate</name>
        <dbReference type="ChEBI" id="CHEBI:145989"/>
    </ligand>
</feature>
<evidence type="ECO:0000256" key="3">
    <source>
        <dbReference type="ARBA" id="ARBA00022490"/>
    </source>
</evidence>
<feature type="binding site" evidence="8">
    <location>
        <position position="410"/>
    </location>
    <ligand>
        <name>phosphoenolpyruvate</name>
        <dbReference type="ChEBI" id="CHEBI:58702"/>
    </ligand>
</feature>
<comment type="catalytic activity">
    <reaction evidence="7">
        <text>3-phosphoshikimate + phosphoenolpyruvate = 5-O-(1-carboxyvinyl)-3-phosphoshikimate + phosphate</text>
        <dbReference type="Rhea" id="RHEA:21256"/>
        <dbReference type="ChEBI" id="CHEBI:43474"/>
        <dbReference type="ChEBI" id="CHEBI:57701"/>
        <dbReference type="ChEBI" id="CHEBI:58702"/>
        <dbReference type="ChEBI" id="CHEBI:145989"/>
        <dbReference type="EC" id="2.5.1.19"/>
    </reaction>
    <physiologicalReaction direction="left-to-right" evidence="7">
        <dbReference type="Rhea" id="RHEA:21257"/>
    </physiologicalReaction>
</comment>
<gene>
    <name evidence="8" type="primary">aroA</name>
    <name evidence="10" type="ORF">HDA36_004925</name>
</gene>
<feature type="binding site" evidence="8">
    <location>
        <position position="28"/>
    </location>
    <ligand>
        <name>3-phosphoshikimate</name>
        <dbReference type="ChEBI" id="CHEBI:145989"/>
    </ligand>
</feature>
<dbReference type="GO" id="GO:0005737">
    <property type="term" value="C:cytoplasm"/>
    <property type="evidence" value="ECO:0007669"/>
    <property type="project" value="UniProtKB-SubCell"/>
</dbReference>
<comment type="subcellular location">
    <subcellularLocation>
        <location evidence="8">Cytoplasm</location>
    </subcellularLocation>
</comment>
<dbReference type="InterPro" id="IPR006264">
    <property type="entry name" value="EPSP_synthase"/>
</dbReference>
<dbReference type="FunFam" id="3.65.10.10:FF:000010">
    <property type="entry name" value="3-phosphoshikimate 1-carboxyvinyltransferase"/>
    <property type="match status" value="1"/>
</dbReference>
<dbReference type="GO" id="GO:0009073">
    <property type="term" value="P:aromatic amino acid family biosynthetic process"/>
    <property type="evidence" value="ECO:0007669"/>
    <property type="project" value="UniProtKB-KW"/>
</dbReference>
<comment type="similarity">
    <text evidence="2 8">Belongs to the EPSP synthase family.</text>
</comment>
<feature type="binding site" evidence="8">
    <location>
        <position position="171"/>
    </location>
    <ligand>
        <name>phosphoenolpyruvate</name>
        <dbReference type="ChEBI" id="CHEBI:58702"/>
    </ligand>
</feature>
<keyword evidence="3 8" id="KW-0963">Cytoplasm</keyword>
<evidence type="ECO:0000256" key="4">
    <source>
        <dbReference type="ARBA" id="ARBA00022605"/>
    </source>
</evidence>
<comment type="pathway">
    <text evidence="1 8">Metabolic intermediate biosynthesis; chorismate biosynthesis; chorismate from D-erythrose 4-phosphate and phosphoenolpyruvate: step 6/7.</text>
</comment>
<dbReference type="AlphaFoldDB" id="A0A7W8QSN9"/>
<feature type="domain" description="Enolpyruvate transferase" evidence="9">
    <location>
        <begin position="13"/>
        <end position="416"/>
    </location>
</feature>
<keyword evidence="11" id="KW-1185">Reference proteome</keyword>
<keyword evidence="6 8" id="KW-0057">Aromatic amino acid biosynthesis</keyword>
<comment type="caution">
    <text evidence="8">Lacks conserved residue(s) required for the propagation of feature annotation.</text>
</comment>
<evidence type="ECO:0000256" key="2">
    <source>
        <dbReference type="ARBA" id="ARBA00009948"/>
    </source>
</evidence>
<dbReference type="FunFam" id="3.65.10.10:FF:000011">
    <property type="entry name" value="3-phosphoshikimate 1-carboxyvinyltransferase"/>
    <property type="match status" value="1"/>
</dbReference>
<organism evidence="10 11">
    <name type="scientific">Nocardiopsis composta</name>
    <dbReference type="NCBI Taxonomy" id="157465"/>
    <lineage>
        <taxon>Bacteria</taxon>
        <taxon>Bacillati</taxon>
        <taxon>Actinomycetota</taxon>
        <taxon>Actinomycetes</taxon>
        <taxon>Streptosporangiales</taxon>
        <taxon>Nocardiopsidaceae</taxon>
        <taxon>Nocardiopsis</taxon>
    </lineage>
</organism>
<feature type="active site" description="Proton acceptor" evidence="8">
    <location>
        <position position="313"/>
    </location>
</feature>
<feature type="binding site" evidence="8">
    <location>
        <position position="95"/>
    </location>
    <ligand>
        <name>phosphoenolpyruvate</name>
        <dbReference type="ChEBI" id="CHEBI:58702"/>
    </ligand>
</feature>
<evidence type="ECO:0000313" key="11">
    <source>
        <dbReference type="Proteomes" id="UP000572635"/>
    </source>
</evidence>
<feature type="binding site" evidence="8">
    <location>
        <position position="169"/>
    </location>
    <ligand>
        <name>3-phosphoshikimate</name>
        <dbReference type="ChEBI" id="CHEBI:145989"/>
    </ligand>
</feature>
<feature type="binding site" evidence="8">
    <location>
        <position position="198"/>
    </location>
    <ligand>
        <name>3-phosphoshikimate</name>
        <dbReference type="ChEBI" id="CHEBI:145989"/>
    </ligand>
</feature>
<dbReference type="NCBIfam" id="TIGR01356">
    <property type="entry name" value="aroA"/>
    <property type="match status" value="1"/>
</dbReference>
<dbReference type="PANTHER" id="PTHR21090:SF5">
    <property type="entry name" value="PENTAFUNCTIONAL AROM POLYPEPTIDE"/>
    <property type="match status" value="1"/>
</dbReference>
<dbReference type="HAMAP" id="MF_00210">
    <property type="entry name" value="EPSP_synth"/>
    <property type="match status" value="1"/>
</dbReference>
<feature type="binding site" evidence="8">
    <location>
        <position position="32"/>
    </location>
    <ligand>
        <name>3-phosphoshikimate</name>
        <dbReference type="ChEBI" id="CHEBI:145989"/>
    </ligand>
</feature>
<protein>
    <recommendedName>
        <fullName evidence="8">3-phosphoshikimate 1-carboxyvinyltransferase</fullName>
        <ecNumber evidence="8">2.5.1.19</ecNumber>
    </recommendedName>
    <alternativeName>
        <fullName evidence="8">5-enolpyruvylshikimate-3-phosphate synthase</fullName>
        <shortName evidence="8">EPSP synthase</shortName>
        <shortName evidence="8">EPSPS</shortName>
    </alternativeName>
</protein>
<dbReference type="EC" id="2.5.1.19" evidence="8"/>
<dbReference type="Gene3D" id="3.65.10.10">
    <property type="entry name" value="Enolpyruvate transferase domain"/>
    <property type="match status" value="2"/>
</dbReference>
<feature type="binding site" evidence="8">
    <location>
        <position position="344"/>
    </location>
    <ligand>
        <name>phosphoenolpyruvate</name>
        <dbReference type="ChEBI" id="CHEBI:58702"/>
    </ligand>
</feature>
<evidence type="ECO:0000256" key="6">
    <source>
        <dbReference type="ARBA" id="ARBA00023141"/>
    </source>
</evidence>
<dbReference type="InterPro" id="IPR036968">
    <property type="entry name" value="Enolpyruvate_Tfrase_sf"/>
</dbReference>
<dbReference type="SUPFAM" id="SSF55205">
    <property type="entry name" value="EPT/RTPC-like"/>
    <property type="match status" value="1"/>
</dbReference>
<dbReference type="EMBL" id="JACHDB010000001">
    <property type="protein sequence ID" value="MBB5434841.1"/>
    <property type="molecule type" value="Genomic_DNA"/>
</dbReference>
<dbReference type="PROSITE" id="PS00885">
    <property type="entry name" value="EPSP_SYNTHASE_2"/>
    <property type="match status" value="1"/>
</dbReference>
<evidence type="ECO:0000256" key="7">
    <source>
        <dbReference type="ARBA" id="ARBA00044633"/>
    </source>
</evidence>
<comment type="subunit">
    <text evidence="8">Monomer.</text>
</comment>
<dbReference type="Pfam" id="PF00275">
    <property type="entry name" value="EPSP_synthase"/>
    <property type="match status" value="1"/>
</dbReference>
<dbReference type="GO" id="GO:0008652">
    <property type="term" value="P:amino acid biosynthetic process"/>
    <property type="evidence" value="ECO:0007669"/>
    <property type="project" value="UniProtKB-KW"/>
</dbReference>
<dbReference type="PIRSF" id="PIRSF000505">
    <property type="entry name" value="EPSPS"/>
    <property type="match status" value="1"/>
</dbReference>
<feature type="binding site" evidence="8">
    <location>
        <position position="171"/>
    </location>
    <ligand>
        <name>3-phosphoshikimate</name>
        <dbReference type="ChEBI" id="CHEBI:145989"/>
    </ligand>
</feature>
<reference evidence="10 11" key="1">
    <citation type="submission" date="2020-08" db="EMBL/GenBank/DDBJ databases">
        <title>Sequencing the genomes of 1000 actinobacteria strains.</title>
        <authorList>
            <person name="Klenk H.-P."/>
        </authorList>
    </citation>
    <scope>NUCLEOTIDE SEQUENCE [LARGE SCALE GENOMIC DNA]</scope>
    <source>
        <strain evidence="10 11">DSM 44551</strain>
    </source>
</reference>
<evidence type="ECO:0000256" key="8">
    <source>
        <dbReference type="HAMAP-Rule" id="MF_00210"/>
    </source>
</evidence>
<feature type="binding site" evidence="8">
    <location>
        <position position="340"/>
    </location>
    <ligand>
        <name>3-phosphoshikimate</name>
        <dbReference type="ChEBI" id="CHEBI:145989"/>
    </ligand>
</feature>
<evidence type="ECO:0000256" key="5">
    <source>
        <dbReference type="ARBA" id="ARBA00022679"/>
    </source>
</evidence>
<dbReference type="GO" id="GO:0003866">
    <property type="term" value="F:3-phosphoshikimate 1-carboxyvinyltransferase activity"/>
    <property type="evidence" value="ECO:0007669"/>
    <property type="project" value="UniProtKB-UniRule"/>
</dbReference>
<feature type="binding site" evidence="8">
    <location>
        <position position="27"/>
    </location>
    <ligand>
        <name>3-phosphoshikimate</name>
        <dbReference type="ChEBI" id="CHEBI:145989"/>
    </ligand>
</feature>
<feature type="binding site" evidence="8">
    <location>
        <position position="313"/>
    </location>
    <ligand>
        <name>3-phosphoshikimate</name>
        <dbReference type="ChEBI" id="CHEBI:145989"/>
    </ligand>
</feature>
<dbReference type="PANTHER" id="PTHR21090">
    <property type="entry name" value="AROM/DEHYDROQUINATE SYNTHASE"/>
    <property type="match status" value="1"/>
</dbReference>